<proteinExistence type="predicted"/>
<protein>
    <submittedName>
        <fullName evidence="2">Uncharacterized protein</fullName>
    </submittedName>
</protein>
<gene>
    <name evidence="2" type="ORF">PVK06_027821</name>
</gene>
<keyword evidence="3" id="KW-1185">Reference proteome</keyword>
<evidence type="ECO:0000256" key="1">
    <source>
        <dbReference type="SAM" id="MobiDB-lite"/>
    </source>
</evidence>
<organism evidence="2 3">
    <name type="scientific">Gossypium arboreum</name>
    <name type="common">Tree cotton</name>
    <name type="synonym">Gossypium nanking</name>
    <dbReference type="NCBI Taxonomy" id="29729"/>
    <lineage>
        <taxon>Eukaryota</taxon>
        <taxon>Viridiplantae</taxon>
        <taxon>Streptophyta</taxon>
        <taxon>Embryophyta</taxon>
        <taxon>Tracheophyta</taxon>
        <taxon>Spermatophyta</taxon>
        <taxon>Magnoliopsida</taxon>
        <taxon>eudicotyledons</taxon>
        <taxon>Gunneridae</taxon>
        <taxon>Pentapetalae</taxon>
        <taxon>rosids</taxon>
        <taxon>malvids</taxon>
        <taxon>Malvales</taxon>
        <taxon>Malvaceae</taxon>
        <taxon>Malvoideae</taxon>
        <taxon>Gossypium</taxon>
    </lineage>
</organism>
<sequence length="69" mass="7998">MHAGKQVKEDSSDVRISGYNKAGRYFRGKMEDDPPESLRLGRQIESPLDDPDEILYRCGDFDWFYLLGI</sequence>
<evidence type="ECO:0000313" key="2">
    <source>
        <dbReference type="EMBL" id="KAK5812392.1"/>
    </source>
</evidence>
<comment type="caution">
    <text evidence="2">The sequence shown here is derived from an EMBL/GenBank/DDBJ whole genome shotgun (WGS) entry which is preliminary data.</text>
</comment>
<evidence type="ECO:0000313" key="3">
    <source>
        <dbReference type="Proteomes" id="UP001358586"/>
    </source>
</evidence>
<dbReference type="Proteomes" id="UP001358586">
    <property type="component" value="Chromosome 8"/>
</dbReference>
<reference evidence="2 3" key="1">
    <citation type="submission" date="2023-03" db="EMBL/GenBank/DDBJ databases">
        <title>WGS of Gossypium arboreum.</title>
        <authorList>
            <person name="Yu D."/>
        </authorList>
    </citation>
    <scope>NUCLEOTIDE SEQUENCE [LARGE SCALE GENOMIC DNA]</scope>
    <source>
        <tissue evidence="2">Leaf</tissue>
    </source>
</reference>
<dbReference type="EMBL" id="JARKNE010000008">
    <property type="protein sequence ID" value="KAK5812392.1"/>
    <property type="molecule type" value="Genomic_DNA"/>
</dbReference>
<accession>A0ABR0P1S3</accession>
<feature type="region of interest" description="Disordered" evidence="1">
    <location>
        <begin position="25"/>
        <end position="44"/>
    </location>
</feature>
<name>A0ABR0P1S3_GOSAR</name>